<proteinExistence type="predicted"/>
<reference evidence="1 2" key="1">
    <citation type="submission" date="2023-12" db="EMBL/GenBank/DDBJ databases">
        <title>Genome comparison identifies genes involved in endophytic behavior of Lysinibacillus irui and provides insights into its role as a plant-growth promoting bacterium.</title>
        <authorList>
            <person name="Hilario S."/>
            <person name="Matos I."/>
            <person name="Goncalves M.F.M."/>
            <person name="Pardo C.A."/>
            <person name="Santos M.J."/>
        </authorList>
    </citation>
    <scope>NUCLEOTIDE SEQUENCE [LARGE SCALE GENOMIC DNA]</scope>
    <source>
        <strain evidence="1 2">B3</strain>
    </source>
</reference>
<comment type="caution">
    <text evidence="1">The sequence shown here is derived from an EMBL/GenBank/DDBJ whole genome shotgun (WGS) entry which is preliminary data.</text>
</comment>
<accession>A0ABU5NJE4</accession>
<dbReference type="Proteomes" id="UP001289615">
    <property type="component" value="Unassembled WGS sequence"/>
</dbReference>
<dbReference type="RefSeq" id="WP_322611164.1">
    <property type="nucleotide sequence ID" value="NZ_JAXLNX010000006.1"/>
</dbReference>
<organism evidence="1 2">
    <name type="scientific">Lysinibacillus irui</name>
    <dbReference type="NCBI Taxonomy" id="2998077"/>
    <lineage>
        <taxon>Bacteria</taxon>
        <taxon>Bacillati</taxon>
        <taxon>Bacillota</taxon>
        <taxon>Bacilli</taxon>
        <taxon>Bacillales</taxon>
        <taxon>Bacillaceae</taxon>
        <taxon>Lysinibacillus</taxon>
    </lineage>
</organism>
<name>A0ABU5NJE4_9BACI</name>
<protein>
    <recommendedName>
        <fullName evidence="3">Tail assembly chaperone</fullName>
    </recommendedName>
</protein>
<gene>
    <name evidence="1" type="ORF">U6C28_07490</name>
</gene>
<evidence type="ECO:0008006" key="3">
    <source>
        <dbReference type="Google" id="ProtNLM"/>
    </source>
</evidence>
<evidence type="ECO:0000313" key="2">
    <source>
        <dbReference type="Proteomes" id="UP001289615"/>
    </source>
</evidence>
<evidence type="ECO:0000313" key="1">
    <source>
        <dbReference type="EMBL" id="MEA0976142.1"/>
    </source>
</evidence>
<keyword evidence="2" id="KW-1185">Reference proteome</keyword>
<sequence>MKIYKDFDEFFGTLEQDIMVVKLFGEEYEIPASINAKIALKLARMAKDDPDKQMDATDVQDFLEAIYGVETIEEWLDHGISIAQLSEVLTWTMSQYGQAKVAVPDNKKKAVPRKRR</sequence>
<dbReference type="EMBL" id="JAXUIA010000003">
    <property type="protein sequence ID" value="MEA0976142.1"/>
    <property type="molecule type" value="Genomic_DNA"/>
</dbReference>